<feature type="DNA-binding region" description="H-T-H motif" evidence="4">
    <location>
        <begin position="27"/>
        <end position="46"/>
    </location>
</feature>
<evidence type="ECO:0000259" key="5">
    <source>
        <dbReference type="PROSITE" id="PS50977"/>
    </source>
</evidence>
<evidence type="ECO:0000313" key="7">
    <source>
        <dbReference type="Proteomes" id="UP000032417"/>
    </source>
</evidence>
<dbReference type="PRINTS" id="PR00455">
    <property type="entry name" value="HTHTETR"/>
</dbReference>
<keyword evidence="2 4" id="KW-0238">DNA-binding</keyword>
<dbReference type="PANTHER" id="PTHR30055">
    <property type="entry name" value="HTH-TYPE TRANSCRIPTIONAL REGULATOR RUTR"/>
    <property type="match status" value="1"/>
</dbReference>
<organism evidence="6 7">
    <name type="scientific">Fermentimonas caenicola</name>
    <dbReference type="NCBI Taxonomy" id="1562970"/>
    <lineage>
        <taxon>Bacteria</taxon>
        <taxon>Pseudomonadati</taxon>
        <taxon>Bacteroidota</taxon>
        <taxon>Bacteroidia</taxon>
        <taxon>Bacteroidales</taxon>
        <taxon>Dysgonomonadaceae</taxon>
        <taxon>Fermentimonas</taxon>
    </lineage>
</organism>
<dbReference type="Proteomes" id="UP000032417">
    <property type="component" value="Chromosome 1"/>
</dbReference>
<evidence type="ECO:0000256" key="3">
    <source>
        <dbReference type="ARBA" id="ARBA00023163"/>
    </source>
</evidence>
<dbReference type="GO" id="GO:0000976">
    <property type="term" value="F:transcription cis-regulatory region binding"/>
    <property type="evidence" value="ECO:0007669"/>
    <property type="project" value="TreeGrafter"/>
</dbReference>
<dbReference type="PATRIC" id="fig|1562970.3.peg.1818"/>
<accession>A0A098C116</accession>
<dbReference type="KEGG" id="pbt:ING2E5B_1836"/>
<reference evidence="6 7" key="1">
    <citation type="submission" date="2014-08" db="EMBL/GenBank/DDBJ databases">
        <authorList>
            <person name="Wibberg D."/>
        </authorList>
    </citation>
    <scope>NUCLEOTIDE SEQUENCE [LARGE SCALE GENOMIC DNA]</scope>
    <source>
        <strain evidence="7">ING2-E5B</strain>
    </source>
</reference>
<evidence type="ECO:0000256" key="2">
    <source>
        <dbReference type="ARBA" id="ARBA00023125"/>
    </source>
</evidence>
<name>A0A098C116_9BACT</name>
<dbReference type="STRING" id="1562970.ING2E5B_1836"/>
<dbReference type="Gene3D" id="1.10.357.10">
    <property type="entry name" value="Tetracycline Repressor, domain 2"/>
    <property type="match status" value="1"/>
</dbReference>
<keyword evidence="3" id="KW-0804">Transcription</keyword>
<dbReference type="SUPFAM" id="SSF46689">
    <property type="entry name" value="Homeodomain-like"/>
    <property type="match status" value="1"/>
</dbReference>
<evidence type="ECO:0000256" key="1">
    <source>
        <dbReference type="ARBA" id="ARBA00023015"/>
    </source>
</evidence>
<dbReference type="HOGENOM" id="CLU_069356_1_4_10"/>
<gene>
    <name evidence="6" type="ORF">ING2E5B_1836</name>
</gene>
<proteinExistence type="predicted"/>
<dbReference type="InterPro" id="IPR001647">
    <property type="entry name" value="HTH_TetR"/>
</dbReference>
<sequence>MNKNTTEQKIIKAADKLFTQKGYAATKTRAIAEEAETNLALLNYYFGSKEKLYKKVVQEKFRILLGAIGPVMWDETIPLEDKIRLITENYTKLLIENEELPIFILNELTINKELFKEITENARLIAQPVIEKQLKERNIEMTASHMIVNILSLTIFPFVAKPLIISSGLVKKEEFVDFVSERKEKILEWITATIKK</sequence>
<dbReference type="InterPro" id="IPR050109">
    <property type="entry name" value="HTH-type_TetR-like_transc_reg"/>
</dbReference>
<evidence type="ECO:0000313" key="6">
    <source>
        <dbReference type="EMBL" id="CEA16575.1"/>
    </source>
</evidence>
<protein>
    <recommendedName>
        <fullName evidence="5">HTH tetR-type domain-containing protein</fullName>
    </recommendedName>
</protein>
<dbReference type="EMBL" id="LN515532">
    <property type="protein sequence ID" value="CEA16575.1"/>
    <property type="molecule type" value="Genomic_DNA"/>
</dbReference>
<keyword evidence="1" id="KW-0805">Transcription regulation</keyword>
<dbReference type="PROSITE" id="PS50977">
    <property type="entry name" value="HTH_TETR_2"/>
    <property type="match status" value="1"/>
</dbReference>
<dbReference type="AlphaFoldDB" id="A0A098C116"/>
<feature type="domain" description="HTH tetR-type" evidence="5">
    <location>
        <begin position="4"/>
        <end position="64"/>
    </location>
</feature>
<evidence type="ECO:0000256" key="4">
    <source>
        <dbReference type="PROSITE-ProRule" id="PRU00335"/>
    </source>
</evidence>
<dbReference type="Pfam" id="PF00440">
    <property type="entry name" value="TetR_N"/>
    <property type="match status" value="1"/>
</dbReference>
<dbReference type="GO" id="GO:0003700">
    <property type="term" value="F:DNA-binding transcription factor activity"/>
    <property type="evidence" value="ECO:0007669"/>
    <property type="project" value="TreeGrafter"/>
</dbReference>
<dbReference type="PANTHER" id="PTHR30055:SF234">
    <property type="entry name" value="HTH-TYPE TRANSCRIPTIONAL REGULATOR BETI"/>
    <property type="match status" value="1"/>
</dbReference>
<keyword evidence="7" id="KW-1185">Reference proteome</keyword>
<dbReference type="InterPro" id="IPR009057">
    <property type="entry name" value="Homeodomain-like_sf"/>
</dbReference>